<dbReference type="RefSeq" id="XP_066669335.1">
    <property type="nucleotide sequence ID" value="XM_066810412.1"/>
</dbReference>
<feature type="compositionally biased region" description="Acidic residues" evidence="1">
    <location>
        <begin position="1"/>
        <end position="14"/>
    </location>
</feature>
<dbReference type="Proteomes" id="UP001433268">
    <property type="component" value="Unassembled WGS sequence"/>
</dbReference>
<dbReference type="GeneID" id="92043472"/>
<organism evidence="2 3">
    <name type="scientific">Apiospora hydei</name>
    <dbReference type="NCBI Taxonomy" id="1337664"/>
    <lineage>
        <taxon>Eukaryota</taxon>
        <taxon>Fungi</taxon>
        <taxon>Dikarya</taxon>
        <taxon>Ascomycota</taxon>
        <taxon>Pezizomycotina</taxon>
        <taxon>Sordariomycetes</taxon>
        <taxon>Xylariomycetidae</taxon>
        <taxon>Amphisphaeriales</taxon>
        <taxon>Apiosporaceae</taxon>
        <taxon>Apiospora</taxon>
    </lineage>
</organism>
<feature type="compositionally biased region" description="Low complexity" evidence="1">
    <location>
        <begin position="474"/>
        <end position="486"/>
    </location>
</feature>
<name>A0ABR1WMT6_9PEZI</name>
<evidence type="ECO:0000313" key="3">
    <source>
        <dbReference type="Proteomes" id="UP001433268"/>
    </source>
</evidence>
<feature type="region of interest" description="Disordered" evidence="1">
    <location>
        <begin position="474"/>
        <end position="495"/>
    </location>
</feature>
<evidence type="ECO:0000256" key="1">
    <source>
        <dbReference type="SAM" id="MobiDB-lite"/>
    </source>
</evidence>
<keyword evidence="3" id="KW-1185">Reference proteome</keyword>
<feature type="compositionally biased region" description="Polar residues" evidence="1">
    <location>
        <begin position="46"/>
        <end position="56"/>
    </location>
</feature>
<feature type="compositionally biased region" description="Low complexity" evidence="1">
    <location>
        <begin position="57"/>
        <end position="70"/>
    </location>
</feature>
<feature type="compositionally biased region" description="Pro residues" evidence="1">
    <location>
        <begin position="71"/>
        <end position="80"/>
    </location>
</feature>
<gene>
    <name evidence="2" type="ORF">PG997_006097</name>
</gene>
<accession>A0ABR1WMT6</accession>
<dbReference type="EMBL" id="JAQQWN010000005">
    <property type="protein sequence ID" value="KAK8084826.1"/>
    <property type="molecule type" value="Genomic_DNA"/>
</dbReference>
<feature type="compositionally biased region" description="Gly residues" evidence="1">
    <location>
        <begin position="370"/>
        <end position="382"/>
    </location>
</feature>
<comment type="caution">
    <text evidence="2">The sequence shown here is derived from an EMBL/GenBank/DDBJ whole genome shotgun (WGS) entry which is preliminary data.</text>
</comment>
<proteinExistence type="predicted"/>
<feature type="compositionally biased region" description="Low complexity" evidence="1">
    <location>
        <begin position="345"/>
        <end position="369"/>
    </location>
</feature>
<evidence type="ECO:0000313" key="2">
    <source>
        <dbReference type="EMBL" id="KAK8084826.1"/>
    </source>
</evidence>
<sequence>MAIFVDLDEEDEPTSPENHLNHNGFHELPPAATTGPKQRVRAQDGDNANVNDNPIESSLPTTTSTSTSSQQPPPTMPTPTIPFRNGMTEALGCYPIAMAVASLLDLNALDNLSRTCRGVRQGLLQYRSSLVTHTLHCVNEDVVVDPEDTFRYRARAGNWFYMQEMGGDRYNGKSGSCARDMVAECRRCAKVVCRNCAIKPPAPIVLRDRHRRLCIPCTKAPLGTLAKPPLLPETPLDADLMKNAICTCQTEGVWLCHPCGRSIRGTDHDYQSIWRWRNQYGEVLGGLGTGIGDGDRGVICGRDWECVASKEREQETDCDAEDARERSHCNTPLPWIATVTASSTTVSSLPSSSSTAAAHRPPSSASTSSGSGGGSGGSGEGAGQQQQQQQAQYSSSPLGPGYVRHEIEGIGGVVKTKRLTMVKVGACVPEWEDEKNRGEILGREVKGIARSWCGWCWRVIPGKQDMERAAAAAARHGSSSSGAAAAPISGELPVR</sequence>
<reference evidence="2 3" key="1">
    <citation type="submission" date="2023-01" db="EMBL/GenBank/DDBJ databases">
        <title>Analysis of 21 Apiospora genomes using comparative genomics revels a genus with tremendous synthesis potential of carbohydrate active enzymes and secondary metabolites.</title>
        <authorList>
            <person name="Sorensen T."/>
        </authorList>
    </citation>
    <scope>NUCLEOTIDE SEQUENCE [LARGE SCALE GENOMIC DNA]</scope>
    <source>
        <strain evidence="2 3">CBS 114990</strain>
    </source>
</reference>
<feature type="region of interest" description="Disordered" evidence="1">
    <location>
        <begin position="345"/>
        <end position="400"/>
    </location>
</feature>
<evidence type="ECO:0008006" key="4">
    <source>
        <dbReference type="Google" id="ProtNLM"/>
    </source>
</evidence>
<feature type="compositionally biased region" description="Low complexity" evidence="1">
    <location>
        <begin position="383"/>
        <end position="397"/>
    </location>
</feature>
<feature type="region of interest" description="Disordered" evidence="1">
    <location>
        <begin position="1"/>
        <end position="83"/>
    </location>
</feature>
<protein>
    <recommendedName>
        <fullName evidence="4">F-box domain-containing protein</fullName>
    </recommendedName>
</protein>